<dbReference type="Gene3D" id="3.30.2010.10">
    <property type="entry name" value="Metalloproteases ('zincins'), catalytic domain"/>
    <property type="match status" value="1"/>
</dbReference>
<dbReference type="GO" id="GO:0006515">
    <property type="term" value="P:protein quality control for misfolded or incompletely synthesized proteins"/>
    <property type="evidence" value="ECO:0007669"/>
    <property type="project" value="TreeGrafter"/>
</dbReference>
<sequence length="432" mass="48756">MLAMQITPAGARASARAVWALRFSALRPLPPTTVVVVPFAAQFQFRIAQQRLLSGSSRQMYNYDPNSFRQQQQRWQEEQQKQQQRWEQYQQHQRQGQEPRARFKGVPVSAGDMPPEATFEDSGFHRRGGFFKRAMHSTSMQTVMVVAAVAALLFYFSHMELVPVSGRRRFNCFSEDSMKMLGDMQYEQLMQEARALGQRFLPAYDPRTLVVRNVMSRLIPVSGMSDNPGDWEIAVIDDPSTVNAFVLPGGKVFVYSGIFAVARNEDAIAAVLGHELAHNLANHHGERASSAVGTTMLLASAFVLTAGLSYFILQPVVELVFNTPMSRLQESEADLIGLMLMAEACFDPSQAVEFWRRMDQAQRVQPPEWISTHPSVGIVEAPNMESNQHRMEKIQEWMPAAMEKRSQSSCDGTRDFAERFKRALRNGMILAS</sequence>
<proteinExistence type="inferred from homology"/>
<dbReference type="HOGENOM" id="CLU_029002_1_2_1"/>
<name>A0A0C2J613_9PEZI</name>
<evidence type="ECO:0000313" key="11">
    <source>
        <dbReference type="Proteomes" id="UP000031575"/>
    </source>
</evidence>
<protein>
    <submittedName>
        <fullName evidence="10">Mitochondrial metalloendopeptidase OMA1</fullName>
    </submittedName>
</protein>
<dbReference type="GO" id="GO:0004222">
    <property type="term" value="F:metalloendopeptidase activity"/>
    <property type="evidence" value="ECO:0007669"/>
    <property type="project" value="InterPro"/>
</dbReference>
<feature type="region of interest" description="Disordered" evidence="7">
    <location>
        <begin position="68"/>
        <end position="119"/>
    </location>
</feature>
<dbReference type="InterPro" id="IPR001915">
    <property type="entry name" value="Peptidase_M48"/>
</dbReference>
<evidence type="ECO:0000256" key="2">
    <source>
        <dbReference type="ARBA" id="ARBA00022723"/>
    </source>
</evidence>
<evidence type="ECO:0000256" key="7">
    <source>
        <dbReference type="SAM" id="MobiDB-lite"/>
    </source>
</evidence>
<dbReference type="CDD" id="cd07331">
    <property type="entry name" value="M48C_Oma1_like"/>
    <property type="match status" value="1"/>
</dbReference>
<evidence type="ECO:0000259" key="9">
    <source>
        <dbReference type="Pfam" id="PF01435"/>
    </source>
</evidence>
<dbReference type="GeneID" id="63679129"/>
<feature type="transmembrane region" description="Helical" evidence="8">
    <location>
        <begin position="297"/>
        <end position="321"/>
    </location>
</feature>
<dbReference type="OrthoDB" id="7464992at2759"/>
<dbReference type="EMBL" id="AWTV01000004">
    <property type="protein sequence ID" value="KIH94425.1"/>
    <property type="molecule type" value="Genomic_DNA"/>
</dbReference>
<keyword evidence="8" id="KW-1133">Transmembrane helix</keyword>
<dbReference type="AlphaFoldDB" id="A0A0C2J613"/>
<keyword evidence="3 6" id="KW-0378">Hydrolase</keyword>
<feature type="domain" description="Peptidase M48" evidence="9">
    <location>
        <begin position="211"/>
        <end position="375"/>
    </location>
</feature>
<organism evidence="10 11">
    <name type="scientific">Sporothrix brasiliensis 5110</name>
    <dbReference type="NCBI Taxonomy" id="1398154"/>
    <lineage>
        <taxon>Eukaryota</taxon>
        <taxon>Fungi</taxon>
        <taxon>Dikarya</taxon>
        <taxon>Ascomycota</taxon>
        <taxon>Pezizomycotina</taxon>
        <taxon>Sordariomycetes</taxon>
        <taxon>Sordariomycetidae</taxon>
        <taxon>Ophiostomatales</taxon>
        <taxon>Ophiostomataceae</taxon>
        <taxon>Sporothrix</taxon>
    </lineage>
</organism>
<dbReference type="VEuPathDB" id="FungiDB:SPBR_05945"/>
<keyword evidence="8" id="KW-0472">Membrane</keyword>
<keyword evidence="1 6" id="KW-0645">Protease</keyword>
<dbReference type="PANTHER" id="PTHR22726:SF1">
    <property type="entry name" value="METALLOENDOPEPTIDASE OMA1, MITOCHONDRIAL"/>
    <property type="match status" value="1"/>
</dbReference>
<dbReference type="Pfam" id="PF01435">
    <property type="entry name" value="Peptidase_M48"/>
    <property type="match status" value="1"/>
</dbReference>
<keyword evidence="4 6" id="KW-0862">Zinc</keyword>
<evidence type="ECO:0000256" key="4">
    <source>
        <dbReference type="ARBA" id="ARBA00022833"/>
    </source>
</evidence>
<evidence type="ECO:0000256" key="5">
    <source>
        <dbReference type="ARBA" id="ARBA00023049"/>
    </source>
</evidence>
<comment type="caution">
    <text evidence="10">The sequence shown here is derived from an EMBL/GenBank/DDBJ whole genome shotgun (WGS) entry which is preliminary data.</text>
</comment>
<dbReference type="PANTHER" id="PTHR22726">
    <property type="entry name" value="METALLOENDOPEPTIDASE OMA1"/>
    <property type="match status" value="1"/>
</dbReference>
<evidence type="ECO:0000256" key="1">
    <source>
        <dbReference type="ARBA" id="ARBA00022670"/>
    </source>
</evidence>
<reference evidence="10 11" key="1">
    <citation type="journal article" date="2014" name="BMC Genomics">
        <title>Comparative genomics of the major fungal agents of human and animal Sporotrichosis: Sporothrix schenckii and Sporothrix brasiliensis.</title>
        <authorList>
            <person name="Teixeira M.M."/>
            <person name="de Almeida L.G."/>
            <person name="Kubitschek-Barreira P."/>
            <person name="Alves F.L."/>
            <person name="Kioshima E.S."/>
            <person name="Abadio A.K."/>
            <person name="Fernandes L."/>
            <person name="Derengowski L.S."/>
            <person name="Ferreira K.S."/>
            <person name="Souza R.C."/>
            <person name="Ruiz J.C."/>
            <person name="de Andrade N.C."/>
            <person name="Paes H.C."/>
            <person name="Nicola A.M."/>
            <person name="Albuquerque P."/>
            <person name="Gerber A.L."/>
            <person name="Martins V.P."/>
            <person name="Peconick L.D."/>
            <person name="Neto A.V."/>
            <person name="Chaucanez C.B."/>
            <person name="Silva P.A."/>
            <person name="Cunha O.L."/>
            <person name="de Oliveira F.F."/>
            <person name="dos Santos T.C."/>
            <person name="Barros A.L."/>
            <person name="Soares M.A."/>
            <person name="de Oliveira L.M."/>
            <person name="Marini M.M."/>
            <person name="Villalobos-Duno H."/>
            <person name="Cunha M.M."/>
            <person name="de Hoog S."/>
            <person name="da Silveira J.F."/>
            <person name="Henrissat B."/>
            <person name="Nino-Vega G.A."/>
            <person name="Cisalpino P.S."/>
            <person name="Mora-Montes H.M."/>
            <person name="Almeida S.R."/>
            <person name="Stajich J.E."/>
            <person name="Lopes-Bezerra L.M."/>
            <person name="Vasconcelos A.T."/>
            <person name="Felipe M.S."/>
        </authorList>
    </citation>
    <scope>NUCLEOTIDE SEQUENCE [LARGE SCALE GENOMIC DNA]</scope>
    <source>
        <strain evidence="10 11">5110</strain>
    </source>
</reference>
<feature type="compositionally biased region" description="Low complexity" evidence="7">
    <location>
        <begin position="81"/>
        <end position="94"/>
    </location>
</feature>
<keyword evidence="5 6" id="KW-0482">Metalloprotease</keyword>
<dbReference type="GO" id="GO:0005743">
    <property type="term" value="C:mitochondrial inner membrane"/>
    <property type="evidence" value="ECO:0007669"/>
    <property type="project" value="TreeGrafter"/>
</dbReference>
<comment type="similarity">
    <text evidence="6">Belongs to the peptidase M48 family.</text>
</comment>
<keyword evidence="8" id="KW-0812">Transmembrane</keyword>
<gene>
    <name evidence="10" type="ORF">SPBR_05945</name>
</gene>
<dbReference type="GO" id="GO:0046872">
    <property type="term" value="F:metal ion binding"/>
    <property type="evidence" value="ECO:0007669"/>
    <property type="project" value="UniProtKB-KW"/>
</dbReference>
<evidence type="ECO:0000313" key="10">
    <source>
        <dbReference type="EMBL" id="KIH94425.1"/>
    </source>
</evidence>
<feature type="transmembrane region" description="Helical" evidence="8">
    <location>
        <begin position="134"/>
        <end position="156"/>
    </location>
</feature>
<evidence type="ECO:0000256" key="6">
    <source>
        <dbReference type="RuleBase" id="RU003983"/>
    </source>
</evidence>
<dbReference type="InterPro" id="IPR051156">
    <property type="entry name" value="Mito/Outer_Membr_Metalloprot"/>
</dbReference>
<evidence type="ECO:0000256" key="3">
    <source>
        <dbReference type="ARBA" id="ARBA00022801"/>
    </source>
</evidence>
<keyword evidence="2" id="KW-0479">Metal-binding</keyword>
<keyword evidence="11" id="KW-1185">Reference proteome</keyword>
<comment type="cofactor">
    <cofactor evidence="6">
        <name>Zn(2+)</name>
        <dbReference type="ChEBI" id="CHEBI:29105"/>
    </cofactor>
    <text evidence="6">Binds 1 zinc ion per subunit.</text>
</comment>
<dbReference type="GO" id="GO:0034982">
    <property type="term" value="P:mitochondrial protein processing"/>
    <property type="evidence" value="ECO:0007669"/>
    <property type="project" value="TreeGrafter"/>
</dbReference>
<evidence type="ECO:0000256" key="8">
    <source>
        <dbReference type="SAM" id="Phobius"/>
    </source>
</evidence>
<accession>A0A0C2J613</accession>
<dbReference type="RefSeq" id="XP_040622435.1">
    <property type="nucleotide sequence ID" value="XM_040764208.1"/>
</dbReference>
<dbReference type="Proteomes" id="UP000031575">
    <property type="component" value="Unassembled WGS sequence"/>
</dbReference>